<dbReference type="SUPFAM" id="SSF52266">
    <property type="entry name" value="SGNH hydrolase"/>
    <property type="match status" value="1"/>
</dbReference>
<evidence type="ECO:0000313" key="2">
    <source>
        <dbReference type="EMBL" id="PZA17662.1"/>
    </source>
</evidence>
<name>A0A323UXV9_9RHOO</name>
<feature type="signal peptide" evidence="1">
    <location>
        <begin position="1"/>
        <end position="37"/>
    </location>
</feature>
<evidence type="ECO:0000256" key="1">
    <source>
        <dbReference type="SAM" id="SignalP"/>
    </source>
</evidence>
<sequence>MNDRKLMPHPATPAPHLHRLCTGVLLALLPLAGTAAAGGTERACDVPAELLYHNPPLHRVHKALAEGRLDILILGTGSTAGAGTSDSQHAYPERLRQHLADAHPGLELHIQVASHPGQTAQQLQRILPTLLRHQTDLVIWQTGSADAARKLSLQSFGQAISTGLRSIRNRGADVILMDMQYAPYTLMMADFNSYRGYLWWKSRQEDVGLLPRYQIMEYWYEQGRFDLATDDPAQQRANADAIHDCLGQLLATMTSEGAAHAAPAGDGAGQAAR</sequence>
<proteinExistence type="predicted"/>
<dbReference type="GO" id="GO:0016788">
    <property type="term" value="F:hydrolase activity, acting on ester bonds"/>
    <property type="evidence" value="ECO:0007669"/>
    <property type="project" value="UniProtKB-ARBA"/>
</dbReference>
<dbReference type="Pfam" id="PF25182">
    <property type="entry name" value="NonGDSL"/>
    <property type="match status" value="1"/>
</dbReference>
<dbReference type="InterPro" id="IPR057572">
    <property type="entry name" value="NonGDSL"/>
</dbReference>
<accession>A0A323UXV9</accession>
<evidence type="ECO:0008006" key="4">
    <source>
        <dbReference type="Google" id="ProtNLM"/>
    </source>
</evidence>
<dbReference type="OrthoDB" id="9180452at2"/>
<dbReference type="InterPro" id="IPR036514">
    <property type="entry name" value="SGNH_hydro_sf"/>
</dbReference>
<keyword evidence="3" id="KW-1185">Reference proteome</keyword>
<keyword evidence="1" id="KW-0732">Signal</keyword>
<evidence type="ECO:0000313" key="3">
    <source>
        <dbReference type="Proteomes" id="UP000248259"/>
    </source>
</evidence>
<reference evidence="2 3" key="1">
    <citation type="submission" date="2018-06" db="EMBL/GenBank/DDBJ databases">
        <title>Azoarcus communis strain SWub3 genome.</title>
        <authorList>
            <person name="Zorraquino Salvo V."/>
            <person name="Toubiana D."/>
            <person name="Blumwald E."/>
        </authorList>
    </citation>
    <scope>NUCLEOTIDE SEQUENCE [LARGE SCALE GENOMIC DNA]</scope>
    <source>
        <strain evidence="2 3">SWub3</strain>
    </source>
</reference>
<dbReference type="AlphaFoldDB" id="A0A323UXV9"/>
<protein>
    <recommendedName>
        <fullName evidence="4">SGNH hydrolase-type esterase domain-containing protein</fullName>
    </recommendedName>
</protein>
<dbReference type="Proteomes" id="UP000248259">
    <property type="component" value="Unassembled WGS sequence"/>
</dbReference>
<comment type="caution">
    <text evidence="2">The sequence shown here is derived from an EMBL/GenBank/DDBJ whole genome shotgun (WGS) entry which is preliminary data.</text>
</comment>
<dbReference type="Gene3D" id="3.40.50.1110">
    <property type="entry name" value="SGNH hydrolase"/>
    <property type="match status" value="1"/>
</dbReference>
<feature type="chain" id="PRO_5016301357" description="SGNH hydrolase-type esterase domain-containing protein" evidence="1">
    <location>
        <begin position="38"/>
        <end position="273"/>
    </location>
</feature>
<gene>
    <name evidence="2" type="ORF">DNK49_03805</name>
</gene>
<dbReference type="EMBL" id="QKOE01000002">
    <property type="protein sequence ID" value="PZA17662.1"/>
    <property type="molecule type" value="Genomic_DNA"/>
</dbReference>
<organism evidence="2 3">
    <name type="scientific">Parazoarcus communis SWub3 = DSM 12120</name>
    <dbReference type="NCBI Taxonomy" id="1121029"/>
    <lineage>
        <taxon>Bacteria</taxon>
        <taxon>Pseudomonadati</taxon>
        <taxon>Pseudomonadota</taxon>
        <taxon>Betaproteobacteria</taxon>
        <taxon>Rhodocyclales</taxon>
        <taxon>Zoogloeaceae</taxon>
        <taxon>Parazoarcus</taxon>
    </lineage>
</organism>